<organism evidence="2 3">
    <name type="scientific">Clytia hemisphaerica</name>
    <dbReference type="NCBI Taxonomy" id="252671"/>
    <lineage>
        <taxon>Eukaryota</taxon>
        <taxon>Metazoa</taxon>
        <taxon>Cnidaria</taxon>
        <taxon>Hydrozoa</taxon>
        <taxon>Hydroidolina</taxon>
        <taxon>Leptothecata</taxon>
        <taxon>Obeliida</taxon>
        <taxon>Clytiidae</taxon>
        <taxon>Clytia</taxon>
    </lineage>
</organism>
<evidence type="ECO:0000313" key="3">
    <source>
        <dbReference type="Proteomes" id="UP000594262"/>
    </source>
</evidence>
<name>A0A7M5UYI9_9CNID</name>
<dbReference type="RefSeq" id="XP_066921464.1">
    <property type="nucleotide sequence ID" value="XM_067065363.1"/>
</dbReference>
<keyword evidence="3" id="KW-1185">Reference proteome</keyword>
<feature type="region of interest" description="Disordered" evidence="1">
    <location>
        <begin position="101"/>
        <end position="140"/>
    </location>
</feature>
<dbReference type="GeneID" id="136808817"/>
<dbReference type="RefSeq" id="XP_066921463.1">
    <property type="nucleotide sequence ID" value="XM_067065362.1"/>
</dbReference>
<dbReference type="AlphaFoldDB" id="A0A7M5UYI9"/>
<evidence type="ECO:0000313" key="2">
    <source>
        <dbReference type="EnsemblMetazoa" id="CLYHEMP006441.1"/>
    </source>
</evidence>
<reference evidence="2" key="1">
    <citation type="submission" date="2021-01" db="UniProtKB">
        <authorList>
            <consortium name="EnsemblMetazoa"/>
        </authorList>
    </citation>
    <scope>IDENTIFICATION</scope>
</reference>
<evidence type="ECO:0000256" key="1">
    <source>
        <dbReference type="SAM" id="MobiDB-lite"/>
    </source>
</evidence>
<accession>A0A7M5UYI9</accession>
<protein>
    <submittedName>
        <fullName evidence="2">Uncharacterized protein</fullName>
    </submittedName>
</protein>
<dbReference type="EnsemblMetazoa" id="CLYHEMT006441.1">
    <property type="protein sequence ID" value="CLYHEMP006441.1"/>
    <property type="gene ID" value="CLYHEMG006441"/>
</dbReference>
<proteinExistence type="predicted"/>
<dbReference type="Proteomes" id="UP000594262">
    <property type="component" value="Unplaced"/>
</dbReference>
<dbReference type="RefSeq" id="XP_066921462.1">
    <property type="nucleotide sequence ID" value="XM_067065361.1"/>
</dbReference>
<sequence length="201" mass="22868">MQNMQAGVYITCNEVPDYGNEQENVQLRLYICRTKKLKRTCLDAPRWSLLWLALFINQNIEHVEPEERFYERPKDVSANAKVTKNVPDHIVKQIQTGTLFNPQIPAVPAPKDGDNADPHGKRKMKRKLPSDDGQQPGPSTAKQALLIEPDKVEDNQVEAKIVIELQDDDDTDDEQSKAVPEIWEKRIRNAAAARCFPILSL</sequence>